<dbReference type="GO" id="GO:0016491">
    <property type="term" value="F:oxidoreductase activity"/>
    <property type="evidence" value="ECO:0007669"/>
    <property type="project" value="UniProtKB-KW"/>
</dbReference>
<dbReference type="Pfam" id="PF00890">
    <property type="entry name" value="FAD_binding_2"/>
    <property type="match status" value="1"/>
</dbReference>
<dbReference type="PRINTS" id="PR00411">
    <property type="entry name" value="PNDRDTASEI"/>
</dbReference>
<organism evidence="7 8">
    <name type="scientific">Bradyrhizobium canariense</name>
    <dbReference type="NCBI Taxonomy" id="255045"/>
    <lineage>
        <taxon>Bacteria</taxon>
        <taxon>Pseudomonadati</taxon>
        <taxon>Pseudomonadota</taxon>
        <taxon>Alphaproteobacteria</taxon>
        <taxon>Hyphomicrobiales</taxon>
        <taxon>Nitrobacteraceae</taxon>
        <taxon>Bradyrhizobium</taxon>
    </lineage>
</organism>
<evidence type="ECO:0000259" key="5">
    <source>
        <dbReference type="Pfam" id="PF00890"/>
    </source>
</evidence>
<dbReference type="InterPro" id="IPR030664">
    <property type="entry name" value="SdhA/FrdA/AprA"/>
</dbReference>
<dbReference type="SUPFAM" id="SSF56425">
    <property type="entry name" value="Succinate dehydrogenase/fumarate reductase flavoprotein, catalytic domain"/>
    <property type="match status" value="1"/>
</dbReference>
<evidence type="ECO:0000259" key="6">
    <source>
        <dbReference type="Pfam" id="PF02910"/>
    </source>
</evidence>
<evidence type="ECO:0000256" key="4">
    <source>
        <dbReference type="PIRSR" id="PIRSR000171-1"/>
    </source>
</evidence>
<evidence type="ECO:0000313" key="7">
    <source>
        <dbReference type="EMBL" id="SDS50407.1"/>
    </source>
</evidence>
<evidence type="ECO:0000256" key="1">
    <source>
        <dbReference type="ARBA" id="ARBA00001974"/>
    </source>
</evidence>
<dbReference type="PIRSF" id="PIRSF000171">
    <property type="entry name" value="SDHA_APRA_LASPO"/>
    <property type="match status" value="1"/>
</dbReference>
<dbReference type="Gene3D" id="3.90.700.10">
    <property type="entry name" value="Succinate dehydrogenase/fumarate reductase flavoprotein, catalytic domain"/>
    <property type="match status" value="1"/>
</dbReference>
<feature type="domain" description="Fumarate reductase/succinate dehydrogenase flavoprotein-like C-terminal" evidence="6">
    <location>
        <begin position="445"/>
        <end position="542"/>
    </location>
</feature>
<evidence type="ECO:0000256" key="3">
    <source>
        <dbReference type="ARBA" id="ARBA00023002"/>
    </source>
</evidence>
<evidence type="ECO:0000313" key="8">
    <source>
        <dbReference type="Proteomes" id="UP000243904"/>
    </source>
</evidence>
<dbReference type="InterPro" id="IPR003953">
    <property type="entry name" value="FAD-dep_OxRdtase_2_FAD-bd"/>
</dbReference>
<dbReference type="RefSeq" id="WP_146687279.1">
    <property type="nucleotide sequence ID" value="NZ_LT629750.1"/>
</dbReference>
<sequence length="563" mass="60143">MHLETNVLVIGAGGAGMYAALEAERSGASVILVDRSLIGRGGATVMAQMTVAAALGEQTPDHWEYHLSDTLAAGRGLCDQRLAALVCEDGPRRIREMDAWKVGWAREDDHIKQAQAPGHDRPRCVYVDFLSTGPAVSRTLRTQLNGSNGIRRVGDLAIIDIAVRDGEACGATALHLPTGHVVTIAAKAVVIATGGLTRLYRRNSASANMGGDGYALALRAGAELIDMEFVQFFPIGHLAPRLVGMDPIMWDPFRYKLGGRLLNGEMREFEEDYATRDRRSDGNYVLTRDLATYAITKEVEAGRGSPAGGAYLSFQHVPEAEMRRAFGPVVDRLAANGIDLARQPVEVAPIAHYHMGGIRVDDALETRVAGLYACGEAVGGANGANRLSGNAITEAFVFGARAGHSAARRASKGSGVWSADAARPAVDLLRSAKRRDAPNMAATVAELQALMAEKVGPFRSDEKLRAAVDGLARLTREIGHTPVSSADGFDPVLADWLDLRNMLLVAQSVVVAALARTESRGAHQREDHPGLDDGAWRVNQIVALIEGRLHLSRSAPLAGRDVA</sequence>
<dbReference type="Pfam" id="PF02910">
    <property type="entry name" value="Succ_DH_flav_C"/>
    <property type="match status" value="1"/>
</dbReference>
<dbReference type="InterPro" id="IPR036188">
    <property type="entry name" value="FAD/NAD-bd_sf"/>
</dbReference>
<feature type="active site" description="Proton acceptor" evidence="4">
    <location>
        <position position="288"/>
    </location>
</feature>
<dbReference type="InterPro" id="IPR037099">
    <property type="entry name" value="Fum_R/Succ_DH_flav-like_C_sf"/>
</dbReference>
<comment type="cofactor">
    <cofactor evidence="1">
        <name>FAD</name>
        <dbReference type="ChEBI" id="CHEBI:57692"/>
    </cofactor>
</comment>
<dbReference type="PANTHER" id="PTHR11632">
    <property type="entry name" value="SUCCINATE DEHYDROGENASE 2 FLAVOPROTEIN SUBUNIT"/>
    <property type="match status" value="1"/>
</dbReference>
<dbReference type="InterPro" id="IPR015939">
    <property type="entry name" value="Fum_Rdtase/Succ_DH_flav-like_C"/>
</dbReference>
<keyword evidence="3" id="KW-0560">Oxidoreductase</keyword>
<proteinExistence type="predicted"/>
<accession>A0A1H1SQW4</accession>
<dbReference type="EMBL" id="LT629750">
    <property type="protein sequence ID" value="SDS50407.1"/>
    <property type="molecule type" value="Genomic_DNA"/>
</dbReference>
<dbReference type="Gene3D" id="1.20.58.100">
    <property type="entry name" value="Fumarate reductase/succinate dehydrogenase flavoprotein-like, C-terminal domain"/>
    <property type="match status" value="1"/>
</dbReference>
<dbReference type="PRINTS" id="PR00368">
    <property type="entry name" value="FADPNR"/>
</dbReference>
<dbReference type="Gene3D" id="3.50.50.60">
    <property type="entry name" value="FAD/NAD(P)-binding domain"/>
    <property type="match status" value="1"/>
</dbReference>
<dbReference type="InterPro" id="IPR027477">
    <property type="entry name" value="Succ_DH/fumarate_Rdtase_cat_sf"/>
</dbReference>
<dbReference type="PANTHER" id="PTHR11632:SF51">
    <property type="entry name" value="SUCCINATE DEHYDROGENASE [UBIQUINONE] FLAVOPROTEIN SUBUNIT, MITOCHONDRIAL"/>
    <property type="match status" value="1"/>
</dbReference>
<dbReference type="Proteomes" id="UP000243904">
    <property type="component" value="Chromosome I"/>
</dbReference>
<dbReference type="AlphaFoldDB" id="A0A1H1SQW4"/>
<keyword evidence="2" id="KW-0285">Flavoprotein</keyword>
<feature type="domain" description="FAD-dependent oxidoreductase 2 FAD-binding" evidence="5">
    <location>
        <begin position="7"/>
        <end position="391"/>
    </location>
</feature>
<gene>
    <name evidence="7" type="ORF">SAMN05444158_2259</name>
</gene>
<dbReference type="SUPFAM" id="SSF51905">
    <property type="entry name" value="FAD/NAD(P)-binding domain"/>
    <property type="match status" value="1"/>
</dbReference>
<reference evidence="8" key="1">
    <citation type="submission" date="2016-10" db="EMBL/GenBank/DDBJ databases">
        <authorList>
            <person name="Varghese N."/>
            <person name="Submissions S."/>
        </authorList>
    </citation>
    <scope>NUCLEOTIDE SEQUENCE [LARGE SCALE GENOMIC DNA]</scope>
    <source>
        <strain evidence="8">GAS369</strain>
    </source>
</reference>
<dbReference type="SUPFAM" id="SSF46977">
    <property type="entry name" value="Succinate dehydrogenase/fumarate reductase flavoprotein C-terminal domain"/>
    <property type="match status" value="1"/>
</dbReference>
<evidence type="ECO:0000256" key="2">
    <source>
        <dbReference type="ARBA" id="ARBA00022630"/>
    </source>
</evidence>
<keyword evidence="8" id="KW-1185">Reference proteome</keyword>
<protein>
    <submittedName>
        <fullName evidence="7">Succinate dehydrogenase / fumarate reductase flavoprotein subunit/fumarate reductase flavoprotein subunit</fullName>
    </submittedName>
</protein>
<name>A0A1H1SQW4_9BRAD</name>